<reference evidence="1 2" key="1">
    <citation type="journal article" date="2020" name="Genome Biol. Evol.">
        <title>Comparative genomics of strictly vertically transmitted, feminizing microsporidia endosymbionts of amphipod crustaceans.</title>
        <authorList>
            <person name="Cormier A."/>
            <person name="Chebbi M.A."/>
            <person name="Giraud I."/>
            <person name="Wattier R."/>
            <person name="Teixeira M."/>
            <person name="Gilbert C."/>
            <person name="Rigaud T."/>
            <person name="Cordaux R."/>
        </authorList>
    </citation>
    <scope>NUCLEOTIDE SEQUENCE [LARGE SCALE GENOMIC DNA]</scope>
    <source>
        <strain evidence="1 2">Ou3-Ou53</strain>
    </source>
</reference>
<dbReference type="Proteomes" id="UP000740883">
    <property type="component" value="Unassembled WGS sequence"/>
</dbReference>
<sequence>MIKSISSSSFENKIKNVLVDNDDCWFSSHNEDQLIEINLSEETYIKNITIEYQQGFACEKGELILFHNDEIFLSPLADTNTVNRKITQIKVKLMKSQDLYNRFCIYRIIIN</sequence>
<accession>A0A9P6L041</accession>
<protein>
    <submittedName>
        <fullName evidence="1">Uncharacterized protein</fullName>
    </submittedName>
</protein>
<evidence type="ECO:0000313" key="1">
    <source>
        <dbReference type="EMBL" id="KAF9764541.1"/>
    </source>
</evidence>
<keyword evidence="2" id="KW-1185">Reference proteome</keyword>
<dbReference type="InterPro" id="IPR008979">
    <property type="entry name" value="Galactose-bd-like_sf"/>
</dbReference>
<dbReference type="EMBL" id="SBJO01000017">
    <property type="protein sequence ID" value="KAF9764541.1"/>
    <property type="molecule type" value="Genomic_DNA"/>
</dbReference>
<organism evidence="1 2">
    <name type="scientific">Nosema granulosis</name>
    <dbReference type="NCBI Taxonomy" id="83296"/>
    <lineage>
        <taxon>Eukaryota</taxon>
        <taxon>Fungi</taxon>
        <taxon>Fungi incertae sedis</taxon>
        <taxon>Microsporidia</taxon>
        <taxon>Nosematidae</taxon>
        <taxon>Nosema</taxon>
    </lineage>
</organism>
<dbReference type="SUPFAM" id="SSF49785">
    <property type="entry name" value="Galactose-binding domain-like"/>
    <property type="match status" value="1"/>
</dbReference>
<evidence type="ECO:0000313" key="2">
    <source>
        <dbReference type="Proteomes" id="UP000740883"/>
    </source>
</evidence>
<gene>
    <name evidence="1" type="ORF">NGRA_0472</name>
</gene>
<comment type="caution">
    <text evidence="1">The sequence shown here is derived from an EMBL/GenBank/DDBJ whole genome shotgun (WGS) entry which is preliminary data.</text>
</comment>
<proteinExistence type="predicted"/>
<dbReference type="AlphaFoldDB" id="A0A9P6L041"/>
<dbReference type="OrthoDB" id="2193326at2759"/>
<name>A0A9P6L041_9MICR</name>